<dbReference type="Proteomes" id="UP001189429">
    <property type="component" value="Unassembled WGS sequence"/>
</dbReference>
<organism evidence="2 3">
    <name type="scientific">Prorocentrum cordatum</name>
    <dbReference type="NCBI Taxonomy" id="2364126"/>
    <lineage>
        <taxon>Eukaryota</taxon>
        <taxon>Sar</taxon>
        <taxon>Alveolata</taxon>
        <taxon>Dinophyceae</taxon>
        <taxon>Prorocentrales</taxon>
        <taxon>Prorocentraceae</taxon>
        <taxon>Prorocentrum</taxon>
    </lineage>
</organism>
<proteinExistence type="predicted"/>
<evidence type="ECO:0000256" key="1">
    <source>
        <dbReference type="SAM" id="MobiDB-lite"/>
    </source>
</evidence>
<feature type="compositionally biased region" description="Basic and acidic residues" evidence="1">
    <location>
        <begin position="101"/>
        <end position="121"/>
    </location>
</feature>
<accession>A0ABN9TKH6</accession>
<protein>
    <submittedName>
        <fullName evidence="2">Uncharacterized protein</fullName>
    </submittedName>
</protein>
<name>A0ABN9TKH6_9DINO</name>
<comment type="caution">
    <text evidence="2">The sequence shown here is derived from an EMBL/GenBank/DDBJ whole genome shotgun (WGS) entry which is preliminary data.</text>
</comment>
<evidence type="ECO:0000313" key="2">
    <source>
        <dbReference type="EMBL" id="CAK0846458.1"/>
    </source>
</evidence>
<feature type="region of interest" description="Disordered" evidence="1">
    <location>
        <begin position="81"/>
        <end position="146"/>
    </location>
</feature>
<gene>
    <name evidence="2" type="ORF">PCOR1329_LOCUS39941</name>
</gene>
<feature type="region of interest" description="Disordered" evidence="1">
    <location>
        <begin position="10"/>
        <end position="31"/>
    </location>
</feature>
<dbReference type="EMBL" id="CAUYUJ010014824">
    <property type="protein sequence ID" value="CAK0846458.1"/>
    <property type="molecule type" value="Genomic_DNA"/>
</dbReference>
<evidence type="ECO:0000313" key="3">
    <source>
        <dbReference type="Proteomes" id="UP001189429"/>
    </source>
</evidence>
<keyword evidence="3" id="KW-1185">Reference proteome</keyword>
<sequence length="268" mass="28317">MSCHRRRMLVAKKCSDTGPARSARLKRPRRRSLAGPALQCFDAGFLAVDCGAGRQALPAVGPAERPPASTANAALRQWLRGFAPPRRKQPLAGRGGATGTLERDEPRGQLASRDVHPEDSPLRSWPMARQPRQQVPSSAAAHRAMPTGRPRELCGCAAALGLAARRGHGLTISVGTCWRVSKAGSARITHSAASRLVNGSSIGIISSSACSSCAGDSSRAETKTSPAKRVGRGHLLLVEPNGSTRLPRRGAGFASTWPPRVWPVALLI</sequence>
<reference evidence="2" key="1">
    <citation type="submission" date="2023-10" db="EMBL/GenBank/DDBJ databases">
        <authorList>
            <person name="Chen Y."/>
            <person name="Shah S."/>
            <person name="Dougan E. K."/>
            <person name="Thang M."/>
            <person name="Chan C."/>
        </authorList>
    </citation>
    <scope>NUCLEOTIDE SEQUENCE [LARGE SCALE GENOMIC DNA]</scope>
</reference>